<feature type="compositionally biased region" description="Basic and acidic residues" evidence="1">
    <location>
        <begin position="60"/>
        <end position="69"/>
    </location>
</feature>
<evidence type="ECO:0000256" key="1">
    <source>
        <dbReference type="SAM" id="MobiDB-lite"/>
    </source>
</evidence>
<accession>A0A914VBQ3</accession>
<proteinExistence type="predicted"/>
<sequence length="148" mass="16427">MTPLRITQTWVISGWKELVVPEQQGGRRFKAKGAQEKVDNSRRQIHSRGVRVGSGGEPEADYRHQDRTVGRHRPWHWGGEEGSLGASLVPMTNNQKRQRAARCGEIESVKKVGAPGGEIGWAGYHLWNIARPTNSVELEGRRLASGAL</sequence>
<dbReference type="Proteomes" id="UP000887566">
    <property type="component" value="Unplaced"/>
</dbReference>
<feature type="region of interest" description="Disordered" evidence="1">
    <location>
        <begin position="31"/>
        <end position="90"/>
    </location>
</feature>
<dbReference type="WBParaSite" id="PSAMB.scaffold1683size28757.g14457.t1">
    <property type="protein sequence ID" value="PSAMB.scaffold1683size28757.g14457.t1"/>
    <property type="gene ID" value="PSAMB.scaffold1683size28757.g14457"/>
</dbReference>
<feature type="compositionally biased region" description="Basic and acidic residues" evidence="1">
    <location>
        <begin position="33"/>
        <end position="42"/>
    </location>
</feature>
<keyword evidence="2" id="KW-1185">Reference proteome</keyword>
<dbReference type="AlphaFoldDB" id="A0A914VBQ3"/>
<reference evidence="3" key="1">
    <citation type="submission" date="2022-11" db="UniProtKB">
        <authorList>
            <consortium name="WormBaseParasite"/>
        </authorList>
    </citation>
    <scope>IDENTIFICATION</scope>
</reference>
<evidence type="ECO:0000313" key="2">
    <source>
        <dbReference type="Proteomes" id="UP000887566"/>
    </source>
</evidence>
<protein>
    <submittedName>
        <fullName evidence="3">Uncharacterized protein</fullName>
    </submittedName>
</protein>
<organism evidence="2 3">
    <name type="scientific">Plectus sambesii</name>
    <dbReference type="NCBI Taxonomy" id="2011161"/>
    <lineage>
        <taxon>Eukaryota</taxon>
        <taxon>Metazoa</taxon>
        <taxon>Ecdysozoa</taxon>
        <taxon>Nematoda</taxon>
        <taxon>Chromadorea</taxon>
        <taxon>Plectida</taxon>
        <taxon>Plectina</taxon>
        <taxon>Plectoidea</taxon>
        <taxon>Plectidae</taxon>
        <taxon>Plectus</taxon>
    </lineage>
</organism>
<evidence type="ECO:0000313" key="3">
    <source>
        <dbReference type="WBParaSite" id="PSAMB.scaffold1683size28757.g14457.t1"/>
    </source>
</evidence>
<name>A0A914VBQ3_9BILA</name>